<dbReference type="EMBL" id="PFAK01000029">
    <property type="protein sequence ID" value="PIR96312.1"/>
    <property type="molecule type" value="Genomic_DNA"/>
</dbReference>
<dbReference type="Gene3D" id="1.25.10.90">
    <property type="match status" value="1"/>
</dbReference>
<dbReference type="SUPFAM" id="SSF48371">
    <property type="entry name" value="ARM repeat"/>
    <property type="match status" value="1"/>
</dbReference>
<gene>
    <name evidence="1" type="ORF">COT92_01780</name>
</gene>
<dbReference type="PANTHER" id="PTHR34070:SF1">
    <property type="entry name" value="DNA ALKYLATION REPAIR PROTEIN"/>
    <property type="match status" value="1"/>
</dbReference>
<reference evidence="2" key="1">
    <citation type="submission" date="2017-09" db="EMBL/GenBank/DDBJ databases">
        <title>Depth-based differentiation of microbial function through sediment-hosted aquifers and enrichment of novel symbionts in the deep terrestrial subsurface.</title>
        <authorList>
            <person name="Probst A.J."/>
            <person name="Ladd B."/>
            <person name="Jarett J.K."/>
            <person name="Geller-Mcgrath D.E."/>
            <person name="Sieber C.M.K."/>
            <person name="Emerson J.B."/>
            <person name="Anantharaman K."/>
            <person name="Thomas B.C."/>
            <person name="Malmstrom R."/>
            <person name="Stieglmeier M."/>
            <person name="Klingl A."/>
            <person name="Woyke T."/>
            <person name="Ryan C.M."/>
            <person name="Banfield J.F."/>
        </authorList>
    </citation>
    <scope>NUCLEOTIDE SEQUENCE [LARGE SCALE GENOMIC DNA]</scope>
</reference>
<organism evidence="1 2">
    <name type="scientific">Candidatus Doudnabacteria bacterium CG10_big_fil_rev_8_21_14_0_10_42_18</name>
    <dbReference type="NCBI Taxonomy" id="1974552"/>
    <lineage>
        <taxon>Bacteria</taxon>
        <taxon>Candidatus Doudnaibacteriota</taxon>
    </lineage>
</organism>
<dbReference type="Proteomes" id="UP000230922">
    <property type="component" value="Unassembled WGS sequence"/>
</dbReference>
<dbReference type="PANTHER" id="PTHR34070">
    <property type="entry name" value="ARMADILLO-TYPE FOLD"/>
    <property type="match status" value="1"/>
</dbReference>
<dbReference type="Pfam" id="PF08713">
    <property type="entry name" value="DNA_alkylation"/>
    <property type="match status" value="1"/>
</dbReference>
<sequence length="235" mass="27624">MSKLSVLKKEIIKQEDPIRAKLSLRYFKTGKGQYGEGDVFLGLNNPTQRKIARQFQDLSLDDAVQLLKSKIHEERQIALFILIGRYQKGTAEEKKKIFNIYLKNTKYINNWDLVDLSAPQIVGDFLLKHPRNMLYKLAKSKKLWEKRIAILATFAFIRQNDYSDTLLLAKILLNDSHGLIHKAVGWMLREVGKRDVRVEEEFLFMNHKTMPRTMLRYAIEKFPRKRRLKYLRAGA</sequence>
<dbReference type="InterPro" id="IPR014825">
    <property type="entry name" value="DNA_alkylation"/>
</dbReference>
<comment type="caution">
    <text evidence="1">The sequence shown here is derived from an EMBL/GenBank/DDBJ whole genome shotgun (WGS) entry which is preliminary data.</text>
</comment>
<dbReference type="AlphaFoldDB" id="A0A2H0VB39"/>
<accession>A0A2H0VB39</accession>
<evidence type="ECO:0000313" key="1">
    <source>
        <dbReference type="EMBL" id="PIR96312.1"/>
    </source>
</evidence>
<dbReference type="CDD" id="cd06561">
    <property type="entry name" value="AlkD_like"/>
    <property type="match status" value="1"/>
</dbReference>
<evidence type="ECO:0000313" key="2">
    <source>
        <dbReference type="Proteomes" id="UP000230922"/>
    </source>
</evidence>
<protein>
    <submittedName>
        <fullName evidence="1">DNA alkylation repair protein</fullName>
    </submittedName>
</protein>
<name>A0A2H0VB39_9BACT</name>
<proteinExistence type="predicted"/>
<dbReference type="InterPro" id="IPR016024">
    <property type="entry name" value="ARM-type_fold"/>
</dbReference>